<evidence type="ECO:0000256" key="1">
    <source>
        <dbReference type="SAM" id="MobiDB-lite"/>
    </source>
</evidence>
<dbReference type="Proteomes" id="UP001558613">
    <property type="component" value="Unassembled WGS sequence"/>
</dbReference>
<gene>
    <name evidence="2" type="ORF">QQF64_009589</name>
</gene>
<keyword evidence="3" id="KW-1185">Reference proteome</keyword>
<comment type="caution">
    <text evidence="2">The sequence shown here is derived from an EMBL/GenBank/DDBJ whole genome shotgun (WGS) entry which is preliminary data.</text>
</comment>
<reference evidence="2 3" key="1">
    <citation type="submission" date="2023-09" db="EMBL/GenBank/DDBJ databases">
        <authorList>
            <person name="Wang M."/>
        </authorList>
    </citation>
    <scope>NUCLEOTIDE SEQUENCE [LARGE SCALE GENOMIC DNA]</scope>
    <source>
        <strain evidence="2">GT-2023</strain>
        <tissue evidence="2">Liver</tissue>
    </source>
</reference>
<feature type="compositionally biased region" description="Basic and acidic residues" evidence="1">
    <location>
        <begin position="132"/>
        <end position="141"/>
    </location>
</feature>
<name>A0ABR3M1J8_9TELE</name>
<evidence type="ECO:0000313" key="3">
    <source>
        <dbReference type="Proteomes" id="UP001558613"/>
    </source>
</evidence>
<protein>
    <submittedName>
        <fullName evidence="2">Uncharacterized protein</fullName>
    </submittedName>
</protein>
<evidence type="ECO:0000313" key="2">
    <source>
        <dbReference type="EMBL" id="KAL1259012.1"/>
    </source>
</evidence>
<sequence>MKKYTAEQVLEALIDSDSDRSCFDHFESDRDEVVSEADVFTDTETSSCVVDFSITRRSGRRRSAPDCLYVDTDSSDGDTSDTSWRDSRPSHSPYQSARVNRGRTQQRGRGQTREAHQYGPAGDQTRAAVNHPAEHPEPLHE</sequence>
<accession>A0ABR3M1J8</accession>
<dbReference type="EMBL" id="JAYMGO010000016">
    <property type="protein sequence ID" value="KAL1259012.1"/>
    <property type="molecule type" value="Genomic_DNA"/>
</dbReference>
<organism evidence="2 3">
    <name type="scientific">Cirrhinus molitorella</name>
    <name type="common">mud carp</name>
    <dbReference type="NCBI Taxonomy" id="172907"/>
    <lineage>
        <taxon>Eukaryota</taxon>
        <taxon>Metazoa</taxon>
        <taxon>Chordata</taxon>
        <taxon>Craniata</taxon>
        <taxon>Vertebrata</taxon>
        <taxon>Euteleostomi</taxon>
        <taxon>Actinopterygii</taxon>
        <taxon>Neopterygii</taxon>
        <taxon>Teleostei</taxon>
        <taxon>Ostariophysi</taxon>
        <taxon>Cypriniformes</taxon>
        <taxon>Cyprinidae</taxon>
        <taxon>Labeoninae</taxon>
        <taxon>Labeonini</taxon>
        <taxon>Cirrhinus</taxon>
    </lineage>
</organism>
<proteinExistence type="predicted"/>
<feature type="region of interest" description="Disordered" evidence="1">
    <location>
        <begin position="58"/>
        <end position="141"/>
    </location>
</feature>